<name>A0A5A9P4W2_9TELE</name>
<protein>
    <submittedName>
        <fullName evidence="1">Uncharacterized protein</fullName>
    </submittedName>
</protein>
<dbReference type="Proteomes" id="UP000324632">
    <property type="component" value="Chromosome 8"/>
</dbReference>
<comment type="caution">
    <text evidence="1">The sequence shown here is derived from an EMBL/GenBank/DDBJ whole genome shotgun (WGS) entry which is preliminary data.</text>
</comment>
<proteinExistence type="predicted"/>
<dbReference type="EMBL" id="SOYY01000008">
    <property type="protein sequence ID" value="KAA0717524.1"/>
    <property type="molecule type" value="Genomic_DNA"/>
</dbReference>
<gene>
    <name evidence="1" type="ORF">E1301_Tti023508</name>
</gene>
<organism evidence="1 2">
    <name type="scientific">Triplophysa tibetana</name>
    <dbReference type="NCBI Taxonomy" id="1572043"/>
    <lineage>
        <taxon>Eukaryota</taxon>
        <taxon>Metazoa</taxon>
        <taxon>Chordata</taxon>
        <taxon>Craniata</taxon>
        <taxon>Vertebrata</taxon>
        <taxon>Euteleostomi</taxon>
        <taxon>Actinopterygii</taxon>
        <taxon>Neopterygii</taxon>
        <taxon>Teleostei</taxon>
        <taxon>Ostariophysi</taxon>
        <taxon>Cypriniformes</taxon>
        <taxon>Nemacheilidae</taxon>
        <taxon>Triplophysa</taxon>
    </lineage>
</organism>
<sequence length="113" mass="13060">MASLSPFQTFDAIALTVHKWSSVQKRTQCTNNLWSHSTLLLCTKPFKDDEVRVHRESDRNYLAPQAGPSRFAWNNWGKMKARQTRMAKEDVCGRKEEDDVEMENVDAAVIMKE</sequence>
<keyword evidence="2" id="KW-1185">Reference proteome</keyword>
<evidence type="ECO:0000313" key="1">
    <source>
        <dbReference type="EMBL" id="KAA0717524.1"/>
    </source>
</evidence>
<accession>A0A5A9P4W2</accession>
<reference evidence="1 2" key="1">
    <citation type="journal article" date="2019" name="Mol. Ecol. Resour.">
        <title>Chromosome-level genome assembly of Triplophysa tibetana, a fish adapted to the harsh high-altitude environment of the Tibetan Plateau.</title>
        <authorList>
            <person name="Yang X."/>
            <person name="Liu H."/>
            <person name="Ma Z."/>
            <person name="Zou Y."/>
            <person name="Zou M."/>
            <person name="Mao Y."/>
            <person name="Li X."/>
            <person name="Wang H."/>
            <person name="Chen T."/>
            <person name="Wang W."/>
            <person name="Yang R."/>
        </authorList>
    </citation>
    <scope>NUCLEOTIDE SEQUENCE [LARGE SCALE GENOMIC DNA]</scope>
    <source>
        <strain evidence="1">TTIB1903HZAU</strain>
        <tissue evidence="1">Muscle</tissue>
    </source>
</reference>
<dbReference type="AlphaFoldDB" id="A0A5A9P4W2"/>
<evidence type="ECO:0000313" key="2">
    <source>
        <dbReference type="Proteomes" id="UP000324632"/>
    </source>
</evidence>